<comment type="caution">
    <text evidence="2">The sequence shown here is derived from an EMBL/GenBank/DDBJ whole genome shotgun (WGS) entry which is preliminary data.</text>
</comment>
<dbReference type="Proteomes" id="UP000662314">
    <property type="component" value="Unassembled WGS sequence"/>
</dbReference>
<dbReference type="AlphaFoldDB" id="A0A8J7I1R0"/>
<proteinExistence type="predicted"/>
<evidence type="ECO:0000313" key="3">
    <source>
        <dbReference type="Proteomes" id="UP000662314"/>
    </source>
</evidence>
<dbReference type="RefSeq" id="WP_214432912.1">
    <property type="nucleotide sequence ID" value="NZ_CAWPUQ010000290.1"/>
</dbReference>
<feature type="region of interest" description="Disordered" evidence="1">
    <location>
        <begin position="21"/>
        <end position="42"/>
    </location>
</feature>
<gene>
    <name evidence="2" type="ORF">I8752_13915</name>
</gene>
<evidence type="ECO:0000256" key="1">
    <source>
        <dbReference type="SAM" id="MobiDB-lite"/>
    </source>
</evidence>
<accession>A0A8J7I1R0</accession>
<name>A0A8J7I1R0_9NOST</name>
<reference evidence="2 3" key="1">
    <citation type="journal article" date="2021" name="Int. J. Syst. Evol. Microbiol.">
        <title>Amazonocrinis nigriterrae gen. nov., sp. nov., Atlanticothrix silvestris gen. nov., sp. nov. and Dendronalium phyllosphericum gen. nov., sp. nov., nostocacean cyanobacteria from Brazilian environments.</title>
        <authorList>
            <person name="Alvarenga D.O."/>
            <person name="Andreote A.P.D."/>
            <person name="Branco L.H.Z."/>
            <person name="Delbaje E."/>
            <person name="Cruz R.B."/>
            <person name="Varani A.M."/>
            <person name="Fiore M.F."/>
        </authorList>
    </citation>
    <scope>NUCLEOTIDE SEQUENCE [LARGE SCALE GENOMIC DNA]</scope>
    <source>
        <strain evidence="2 3">CENA369</strain>
    </source>
</reference>
<organism evidence="2 3">
    <name type="scientific">Dendronalium phyllosphericum CENA369</name>
    <dbReference type="NCBI Taxonomy" id="1725256"/>
    <lineage>
        <taxon>Bacteria</taxon>
        <taxon>Bacillati</taxon>
        <taxon>Cyanobacteriota</taxon>
        <taxon>Cyanophyceae</taxon>
        <taxon>Nostocales</taxon>
        <taxon>Nostocaceae</taxon>
        <taxon>Dendronalium</taxon>
        <taxon>Dendronalium phyllosphericum</taxon>
    </lineage>
</organism>
<keyword evidence="3" id="KW-1185">Reference proteome</keyword>
<evidence type="ECO:0000313" key="2">
    <source>
        <dbReference type="EMBL" id="MBH8574096.1"/>
    </source>
</evidence>
<sequence length="128" mass="14428">MNYSNSQVHEIHSTHAVAHPPYGVHTSLEQSQNRRRSPQPPFLRQGCFIRSDNDFVKSISQKFEVVGNCKITALTTKFKCDRLVFDPIRLFNDLIFLADTLVNKGLLGNETALLFKGGWGDQKPAAQL</sequence>
<protein>
    <submittedName>
        <fullName evidence="2">Uncharacterized protein</fullName>
    </submittedName>
</protein>
<dbReference type="EMBL" id="JAECZA010000055">
    <property type="protein sequence ID" value="MBH8574096.1"/>
    <property type="molecule type" value="Genomic_DNA"/>
</dbReference>